<sequence>MVAAAAASCAAWAEAGSVVSIVIDARAASGVASAVPVAATLTVRADAAPGAMTVVFGAQAERTSVAATTPDARTTSDRRVMDQ</sequence>
<proteinExistence type="predicted"/>
<feature type="compositionally biased region" description="Polar residues" evidence="1">
    <location>
        <begin position="64"/>
        <end position="73"/>
    </location>
</feature>
<protein>
    <submittedName>
        <fullName evidence="2">Unannotated protein</fullName>
    </submittedName>
</protein>
<dbReference type="AlphaFoldDB" id="A0A6J7QFS0"/>
<dbReference type="EMBL" id="CAFBPD010000196">
    <property type="protein sequence ID" value="CAB5015951.1"/>
    <property type="molecule type" value="Genomic_DNA"/>
</dbReference>
<accession>A0A6J7QFS0</accession>
<organism evidence="2">
    <name type="scientific">freshwater metagenome</name>
    <dbReference type="NCBI Taxonomy" id="449393"/>
    <lineage>
        <taxon>unclassified sequences</taxon>
        <taxon>metagenomes</taxon>
        <taxon>ecological metagenomes</taxon>
    </lineage>
</organism>
<gene>
    <name evidence="2" type="ORF">UFOPK4061_01118</name>
</gene>
<evidence type="ECO:0000256" key="1">
    <source>
        <dbReference type="SAM" id="MobiDB-lite"/>
    </source>
</evidence>
<evidence type="ECO:0000313" key="2">
    <source>
        <dbReference type="EMBL" id="CAB5015951.1"/>
    </source>
</evidence>
<reference evidence="2" key="1">
    <citation type="submission" date="2020-05" db="EMBL/GenBank/DDBJ databases">
        <authorList>
            <person name="Chiriac C."/>
            <person name="Salcher M."/>
            <person name="Ghai R."/>
            <person name="Kavagutti S V."/>
        </authorList>
    </citation>
    <scope>NUCLEOTIDE SEQUENCE</scope>
</reference>
<name>A0A6J7QFS0_9ZZZZ</name>
<feature type="compositionally biased region" description="Basic and acidic residues" evidence="1">
    <location>
        <begin position="74"/>
        <end position="83"/>
    </location>
</feature>
<feature type="region of interest" description="Disordered" evidence="1">
    <location>
        <begin position="64"/>
        <end position="83"/>
    </location>
</feature>